<organism evidence="3 4">
    <name type="scientific">Pseudofulvimonas gallinarii</name>
    <dbReference type="NCBI Taxonomy" id="634155"/>
    <lineage>
        <taxon>Bacteria</taxon>
        <taxon>Pseudomonadati</taxon>
        <taxon>Pseudomonadota</taxon>
        <taxon>Gammaproteobacteria</taxon>
        <taxon>Lysobacterales</taxon>
        <taxon>Rhodanobacteraceae</taxon>
        <taxon>Pseudofulvimonas</taxon>
    </lineage>
</organism>
<dbReference type="InterPro" id="IPR050817">
    <property type="entry name" value="DjlA_DnaK_co-chaperone"/>
</dbReference>
<dbReference type="SMART" id="SM00271">
    <property type="entry name" value="DnaJ"/>
    <property type="match status" value="1"/>
</dbReference>
<dbReference type="InterPro" id="IPR001623">
    <property type="entry name" value="DnaJ_domain"/>
</dbReference>
<dbReference type="PRINTS" id="PR00625">
    <property type="entry name" value="JDOMAIN"/>
</dbReference>
<dbReference type="Gene3D" id="1.10.287.110">
    <property type="entry name" value="DnaJ domain"/>
    <property type="match status" value="1"/>
</dbReference>
<dbReference type="SUPFAM" id="SSF46565">
    <property type="entry name" value="Chaperone J-domain"/>
    <property type="match status" value="1"/>
</dbReference>
<evidence type="ECO:0000313" key="3">
    <source>
        <dbReference type="EMBL" id="TCS93768.1"/>
    </source>
</evidence>
<evidence type="ECO:0000313" key="4">
    <source>
        <dbReference type="Proteomes" id="UP000294599"/>
    </source>
</evidence>
<accession>A0A4R3L485</accession>
<dbReference type="Proteomes" id="UP000294599">
    <property type="component" value="Unassembled WGS sequence"/>
</dbReference>
<keyword evidence="4" id="KW-1185">Reference proteome</keyword>
<gene>
    <name evidence="3" type="ORF">EDC25_12523</name>
</gene>
<proteinExistence type="predicted"/>
<dbReference type="Gene3D" id="1.10.3680.10">
    <property type="entry name" value="TerB-like"/>
    <property type="match status" value="1"/>
</dbReference>
<dbReference type="Pfam" id="PF00226">
    <property type="entry name" value="DnaJ"/>
    <property type="match status" value="1"/>
</dbReference>
<dbReference type="EMBL" id="SMAF01000025">
    <property type="protein sequence ID" value="TCS93768.1"/>
    <property type="molecule type" value="Genomic_DNA"/>
</dbReference>
<reference evidence="3 4" key="1">
    <citation type="submission" date="2019-03" db="EMBL/GenBank/DDBJ databases">
        <title>Genomic Encyclopedia of Type Strains, Phase IV (KMG-IV): sequencing the most valuable type-strain genomes for metagenomic binning, comparative biology and taxonomic classification.</title>
        <authorList>
            <person name="Goeker M."/>
        </authorList>
    </citation>
    <scope>NUCLEOTIDE SEQUENCE [LARGE SCALE GENOMIC DNA]</scope>
    <source>
        <strain evidence="3 4">DSM 21944</strain>
    </source>
</reference>
<sequence>MNALAALVGAVVGLLLLRHWIGAATGASLGWLIASGVLPRLFGGFQTGHGDALMPAVFTLLGRLAKADGQVSRAEIDVCEALMDRLQLQPRARHAAVGAFNAGRRDDHDFSEAFATLRDARRHGSLFLNLFVDMALADGELHAEERRLLGKYAWMLGLRESALETLLLQRARGGTRGGGHADPYAELGLSPAASEQDIRRAFRRLVSEHHPDKMAARGAPPEAVHLAQQRTQAILAAYERIKSARGMK</sequence>
<dbReference type="RefSeq" id="WP_164483921.1">
    <property type="nucleotide sequence ID" value="NZ_JBHLWF010000080.1"/>
</dbReference>
<dbReference type="PROSITE" id="PS50076">
    <property type="entry name" value="DNAJ_2"/>
    <property type="match status" value="1"/>
</dbReference>
<feature type="domain" description="J" evidence="2">
    <location>
        <begin position="182"/>
        <end position="248"/>
    </location>
</feature>
<dbReference type="AlphaFoldDB" id="A0A4R3L485"/>
<dbReference type="CDD" id="cd06257">
    <property type="entry name" value="DnaJ"/>
    <property type="match status" value="1"/>
</dbReference>
<evidence type="ECO:0000259" key="2">
    <source>
        <dbReference type="PROSITE" id="PS50076"/>
    </source>
</evidence>
<dbReference type="InterPro" id="IPR007791">
    <property type="entry name" value="DjlA_N"/>
</dbReference>
<evidence type="ECO:0000256" key="1">
    <source>
        <dbReference type="ARBA" id="ARBA00023186"/>
    </source>
</evidence>
<dbReference type="NCBIfam" id="NF006948">
    <property type="entry name" value="PRK09430.1"/>
    <property type="match status" value="1"/>
</dbReference>
<dbReference type="InterPro" id="IPR036869">
    <property type="entry name" value="J_dom_sf"/>
</dbReference>
<protein>
    <submittedName>
        <fullName evidence="3">DnaJ like chaperone protein</fullName>
    </submittedName>
</protein>
<dbReference type="Pfam" id="PF05099">
    <property type="entry name" value="TerB"/>
    <property type="match status" value="1"/>
</dbReference>
<keyword evidence="1" id="KW-0143">Chaperone</keyword>
<dbReference type="PANTHER" id="PTHR24074">
    <property type="entry name" value="CO-CHAPERONE PROTEIN DJLA"/>
    <property type="match status" value="1"/>
</dbReference>
<dbReference type="SUPFAM" id="SSF158682">
    <property type="entry name" value="TerB-like"/>
    <property type="match status" value="1"/>
</dbReference>
<name>A0A4R3L485_9GAMM</name>
<comment type="caution">
    <text evidence="3">The sequence shown here is derived from an EMBL/GenBank/DDBJ whole genome shotgun (WGS) entry which is preliminary data.</text>
</comment>
<dbReference type="InterPro" id="IPR029024">
    <property type="entry name" value="TerB-like"/>
</dbReference>